<dbReference type="AlphaFoldDB" id="A0A914D3J5"/>
<feature type="binding site" evidence="4">
    <location>
        <begin position="179"/>
        <end position="185"/>
    </location>
    <ligand>
        <name>GTP</name>
        <dbReference type="ChEBI" id="CHEBI:37565"/>
    </ligand>
</feature>
<evidence type="ECO:0000256" key="1">
    <source>
        <dbReference type="ARBA" id="ARBA00022741"/>
    </source>
</evidence>
<dbReference type="InterPro" id="IPR001019">
    <property type="entry name" value="Gprotein_alpha_su"/>
</dbReference>
<dbReference type="SUPFAM" id="SSF47895">
    <property type="entry name" value="Transducin (alpha subunit), insertion domain"/>
    <property type="match status" value="1"/>
</dbReference>
<keyword evidence="2 4" id="KW-0342">GTP-binding</keyword>
<feature type="binding site" evidence="5">
    <location>
        <position position="185"/>
    </location>
    <ligand>
        <name>Mg(2+)</name>
        <dbReference type="ChEBI" id="CHEBI:18420"/>
    </ligand>
</feature>
<name>A0A914D3J5_9BILA</name>
<evidence type="ECO:0000256" key="3">
    <source>
        <dbReference type="ARBA" id="ARBA00023224"/>
    </source>
</evidence>
<dbReference type="SMART" id="SM00275">
    <property type="entry name" value="G_alpha"/>
    <property type="match status" value="1"/>
</dbReference>
<dbReference type="PANTHER" id="PTHR10218:SF245">
    <property type="entry name" value="GUANINE NUCLEOTIDE-BINDING PROTEIN ALPHA-2 SUBUNIT-RELATED"/>
    <property type="match status" value="1"/>
</dbReference>
<organism evidence="6 7">
    <name type="scientific">Acrobeloides nanus</name>
    <dbReference type="NCBI Taxonomy" id="290746"/>
    <lineage>
        <taxon>Eukaryota</taxon>
        <taxon>Metazoa</taxon>
        <taxon>Ecdysozoa</taxon>
        <taxon>Nematoda</taxon>
        <taxon>Chromadorea</taxon>
        <taxon>Rhabditida</taxon>
        <taxon>Tylenchina</taxon>
        <taxon>Cephalobomorpha</taxon>
        <taxon>Cephaloboidea</taxon>
        <taxon>Cephalobidae</taxon>
        <taxon>Acrobeloides</taxon>
    </lineage>
</organism>
<dbReference type="GO" id="GO:0031683">
    <property type="term" value="F:G-protein beta/gamma-subunit complex binding"/>
    <property type="evidence" value="ECO:0007669"/>
    <property type="project" value="InterPro"/>
</dbReference>
<evidence type="ECO:0000313" key="7">
    <source>
        <dbReference type="WBParaSite" id="ACRNAN_scaffold18326.g31096.t1"/>
    </source>
</evidence>
<dbReference type="GO" id="GO:0007188">
    <property type="term" value="P:adenylate cyclase-modulating G protein-coupled receptor signaling pathway"/>
    <property type="evidence" value="ECO:0007669"/>
    <property type="project" value="TreeGrafter"/>
</dbReference>
<reference evidence="7" key="1">
    <citation type="submission" date="2022-11" db="UniProtKB">
        <authorList>
            <consortium name="WormBaseParasite"/>
        </authorList>
    </citation>
    <scope>IDENTIFICATION</scope>
</reference>
<keyword evidence="3" id="KW-0807">Transducer</keyword>
<evidence type="ECO:0000313" key="6">
    <source>
        <dbReference type="Proteomes" id="UP000887540"/>
    </source>
</evidence>
<feature type="binding site" evidence="5">
    <location>
        <position position="47"/>
    </location>
    <ligand>
        <name>Mg(2+)</name>
        <dbReference type="ChEBI" id="CHEBI:18420"/>
    </ligand>
</feature>
<dbReference type="GO" id="GO:0046872">
    <property type="term" value="F:metal ion binding"/>
    <property type="evidence" value="ECO:0007669"/>
    <property type="project" value="UniProtKB-KW"/>
</dbReference>
<dbReference type="InterPro" id="IPR027417">
    <property type="entry name" value="P-loop_NTPase"/>
</dbReference>
<accession>A0A914D3J5</accession>
<dbReference type="GO" id="GO:0001664">
    <property type="term" value="F:G protein-coupled receptor binding"/>
    <property type="evidence" value="ECO:0007669"/>
    <property type="project" value="TreeGrafter"/>
</dbReference>
<feature type="binding site" evidence="4">
    <location>
        <begin position="43"/>
        <end position="48"/>
    </location>
    <ligand>
        <name>GTP</name>
        <dbReference type="ChEBI" id="CHEBI:37565"/>
    </ligand>
</feature>
<dbReference type="PROSITE" id="PS51882">
    <property type="entry name" value="G_ALPHA"/>
    <property type="match status" value="1"/>
</dbReference>
<evidence type="ECO:0000256" key="2">
    <source>
        <dbReference type="ARBA" id="ARBA00023134"/>
    </source>
</evidence>
<protein>
    <submittedName>
        <fullName evidence="7">Uncharacterized protein</fullName>
    </submittedName>
</protein>
<dbReference type="PRINTS" id="PR00318">
    <property type="entry name" value="GPROTEINA"/>
</dbReference>
<keyword evidence="5" id="KW-0460">Magnesium</keyword>
<dbReference type="GO" id="GO:0005834">
    <property type="term" value="C:heterotrimeric G-protein complex"/>
    <property type="evidence" value="ECO:0007669"/>
    <property type="project" value="TreeGrafter"/>
</dbReference>
<sequence>MGQCQSEEEKALAMKTQSIDQEIRQTRSENEKIIKLLLLGTDECGKSTILKQMKILHDNGFTEEEKSLQKCVVYKIVIDSMITILVGMKMLQIQFEDMSLEKEAKIVYEFAQSRQLDTYERIYPELCDALKNLWNDEEVCTKAIELANEYQLPECASYFLNSVERITQPDYKPTEQDILLSHKQTTGIVEVKFRMKGKDFQ</sequence>
<dbReference type="SUPFAM" id="SSF52540">
    <property type="entry name" value="P-loop containing nucleoside triphosphate hydrolases"/>
    <property type="match status" value="1"/>
</dbReference>
<dbReference type="Gene3D" id="3.40.50.300">
    <property type="entry name" value="P-loop containing nucleotide triphosphate hydrolases"/>
    <property type="match status" value="1"/>
</dbReference>
<dbReference type="Pfam" id="PF00503">
    <property type="entry name" value="G-alpha"/>
    <property type="match status" value="1"/>
</dbReference>
<dbReference type="GO" id="GO:0005737">
    <property type="term" value="C:cytoplasm"/>
    <property type="evidence" value="ECO:0007669"/>
    <property type="project" value="TreeGrafter"/>
</dbReference>
<dbReference type="InterPro" id="IPR011025">
    <property type="entry name" value="GproteinA_insert"/>
</dbReference>
<evidence type="ECO:0000256" key="4">
    <source>
        <dbReference type="PIRSR" id="PIRSR601019-1"/>
    </source>
</evidence>
<proteinExistence type="predicted"/>
<keyword evidence="6" id="KW-1185">Reference proteome</keyword>
<dbReference type="GO" id="GO:0003924">
    <property type="term" value="F:GTPase activity"/>
    <property type="evidence" value="ECO:0007669"/>
    <property type="project" value="InterPro"/>
</dbReference>
<evidence type="ECO:0000256" key="5">
    <source>
        <dbReference type="PIRSR" id="PIRSR601019-2"/>
    </source>
</evidence>
<dbReference type="PANTHER" id="PTHR10218">
    <property type="entry name" value="GTP-BINDING PROTEIN ALPHA SUBUNIT"/>
    <property type="match status" value="1"/>
</dbReference>
<keyword evidence="1 4" id="KW-0547">Nucleotide-binding</keyword>
<keyword evidence="5" id="KW-0479">Metal-binding</keyword>
<dbReference type="GO" id="GO:0005525">
    <property type="term" value="F:GTP binding"/>
    <property type="evidence" value="ECO:0007669"/>
    <property type="project" value="UniProtKB-KW"/>
</dbReference>
<dbReference type="WBParaSite" id="ACRNAN_scaffold18326.g31096.t1">
    <property type="protein sequence ID" value="ACRNAN_scaffold18326.g31096.t1"/>
    <property type="gene ID" value="ACRNAN_scaffold18326.g31096"/>
</dbReference>
<dbReference type="Gene3D" id="1.10.400.10">
    <property type="entry name" value="GI Alpha 1, domain 2-like"/>
    <property type="match status" value="1"/>
</dbReference>
<dbReference type="Proteomes" id="UP000887540">
    <property type="component" value="Unplaced"/>
</dbReference>